<keyword evidence="1" id="KW-0812">Transmembrane</keyword>
<organism evidence="2 3">
    <name type="scientific">Dyadobacter jejuensis</name>
    <dbReference type="NCBI Taxonomy" id="1082580"/>
    <lineage>
        <taxon>Bacteria</taxon>
        <taxon>Pseudomonadati</taxon>
        <taxon>Bacteroidota</taxon>
        <taxon>Cytophagia</taxon>
        <taxon>Cytophagales</taxon>
        <taxon>Spirosomataceae</taxon>
        <taxon>Dyadobacter</taxon>
    </lineage>
</organism>
<dbReference type="Proteomes" id="UP000245880">
    <property type="component" value="Unassembled WGS sequence"/>
</dbReference>
<gene>
    <name evidence="2" type="ORF">CLV98_12519</name>
</gene>
<comment type="caution">
    <text evidence="2">The sequence shown here is derived from an EMBL/GenBank/DDBJ whole genome shotgun (WGS) entry which is preliminary data.</text>
</comment>
<keyword evidence="3" id="KW-1185">Reference proteome</keyword>
<dbReference type="EMBL" id="QGDT01000025">
    <property type="protein sequence ID" value="PWJ53236.1"/>
    <property type="molecule type" value="Genomic_DNA"/>
</dbReference>
<evidence type="ECO:0000313" key="3">
    <source>
        <dbReference type="Proteomes" id="UP000245880"/>
    </source>
</evidence>
<proteinExistence type="predicted"/>
<accession>A0A316A5P7</accession>
<evidence type="ECO:0000256" key="1">
    <source>
        <dbReference type="SAM" id="Phobius"/>
    </source>
</evidence>
<name>A0A316A5P7_9BACT</name>
<evidence type="ECO:0000313" key="2">
    <source>
        <dbReference type="EMBL" id="PWJ53236.1"/>
    </source>
</evidence>
<sequence length="62" mass="6694">MLTGIQTPLVATLVSFFSFLCPSVVIRVFLFGTAGSATRRLYEPSLMAKIANYQGLTANPVL</sequence>
<feature type="transmembrane region" description="Helical" evidence="1">
    <location>
        <begin position="6"/>
        <end position="30"/>
    </location>
</feature>
<protein>
    <submittedName>
        <fullName evidence="2">Uncharacterized protein</fullName>
    </submittedName>
</protein>
<dbReference type="AlphaFoldDB" id="A0A316A5P7"/>
<keyword evidence="1" id="KW-1133">Transmembrane helix</keyword>
<keyword evidence="1" id="KW-0472">Membrane</keyword>
<reference evidence="2 3" key="1">
    <citation type="submission" date="2018-03" db="EMBL/GenBank/DDBJ databases">
        <title>Genomic Encyclopedia of Archaeal and Bacterial Type Strains, Phase II (KMG-II): from individual species to whole genera.</title>
        <authorList>
            <person name="Goeker M."/>
        </authorList>
    </citation>
    <scope>NUCLEOTIDE SEQUENCE [LARGE SCALE GENOMIC DNA]</scope>
    <source>
        <strain evidence="2 3">DSM 100346</strain>
    </source>
</reference>